<dbReference type="PROSITE" id="PS50102">
    <property type="entry name" value="RRM"/>
    <property type="match status" value="2"/>
</dbReference>
<sequence length="582" mass="62978">MGHLNPRAKTFLGGHSGTTTATTVNHAGPATHSSPPNTTQSVMSSNTAPNYMLHMLTTSAPTPTPSNSPSSSDDSKTRAPVAPRFGHNWSTLPAAPASASARSQRFEPNSLSPSKDLITPYSHRSRSPSVPVILPSDEERRESIPSRTNLPAVDASLRALGRLQLSEPTPAFNPFDSGNEHILYASSASSVLEESRNVYIANLPMDVTNERLTEMGSHFGTVIYASIHHEGTTLETYEMLPERAKTGLLPASFAFIMFTEVGAARHFIEVMPKFWPCQCMPANETHQLKSKVHEDPHSSNLYVAEIPLNCTEQDLHTLMHPGVISSHRFLIDGSGNRRGVAMVRLQSRAQAEAAIARLDRKITMRGCVKPIQVRIADSESQKLYKKSGSGNVSPPGLRRATSIATMQTPAPQPLTTMQTPAPQPTPVAKLSPDLAYQELSEGELQAAVQIGDGARRELIRRESMRALHSRASAPSLSSVSTRQNPVAPTLTSASTRQNSVAFPEMPMTPTTPTIFGSSSAEPWAILPTSPTNATTRDTGRWERGNGRKMYTPDSESSPSSSASSRAALWTDRYGASSSSWRN</sequence>
<feature type="domain" description="RRM" evidence="5">
    <location>
        <begin position="196"/>
        <end position="271"/>
    </location>
</feature>
<dbReference type="GeneID" id="87807308"/>
<organism evidence="6 7">
    <name type="scientific">Vanrija pseudolonga</name>
    <dbReference type="NCBI Taxonomy" id="143232"/>
    <lineage>
        <taxon>Eukaryota</taxon>
        <taxon>Fungi</taxon>
        <taxon>Dikarya</taxon>
        <taxon>Basidiomycota</taxon>
        <taxon>Agaricomycotina</taxon>
        <taxon>Tremellomycetes</taxon>
        <taxon>Trichosporonales</taxon>
        <taxon>Trichosporonaceae</taxon>
        <taxon>Vanrija</taxon>
    </lineage>
</organism>
<dbReference type="Proteomes" id="UP000827549">
    <property type="component" value="Chromosome 3"/>
</dbReference>
<dbReference type="RefSeq" id="XP_062626574.1">
    <property type="nucleotide sequence ID" value="XM_062770590.1"/>
</dbReference>
<feature type="compositionally biased region" description="Polar residues" evidence="4">
    <location>
        <begin position="102"/>
        <end position="113"/>
    </location>
</feature>
<gene>
    <name evidence="6" type="primary">spo5</name>
    <name evidence="6" type="ORF">LOC62_03G004068</name>
</gene>
<evidence type="ECO:0000259" key="5">
    <source>
        <dbReference type="PROSITE" id="PS50102"/>
    </source>
</evidence>
<accession>A0AAF0Y5V6</accession>
<name>A0AAF0Y5V6_9TREE</name>
<dbReference type="InterPro" id="IPR012677">
    <property type="entry name" value="Nucleotide-bd_a/b_plait_sf"/>
</dbReference>
<dbReference type="InterPro" id="IPR000504">
    <property type="entry name" value="RRM_dom"/>
</dbReference>
<feature type="compositionally biased region" description="Low complexity" evidence="4">
    <location>
        <begin position="503"/>
        <end position="513"/>
    </location>
</feature>
<feature type="compositionally biased region" description="Low complexity" evidence="4">
    <location>
        <begin position="469"/>
        <end position="482"/>
    </location>
</feature>
<evidence type="ECO:0000313" key="6">
    <source>
        <dbReference type="EMBL" id="WOO80542.1"/>
    </source>
</evidence>
<dbReference type="PANTHER" id="PTHR24012">
    <property type="entry name" value="RNA BINDING PROTEIN"/>
    <property type="match status" value="1"/>
</dbReference>
<feature type="compositionally biased region" description="Low complexity" evidence="4">
    <location>
        <begin position="57"/>
        <end position="72"/>
    </location>
</feature>
<feature type="compositionally biased region" description="Low complexity" evidence="4">
    <location>
        <begin position="554"/>
        <end position="567"/>
    </location>
</feature>
<feature type="domain" description="RRM" evidence="5">
    <location>
        <begin position="299"/>
        <end position="378"/>
    </location>
</feature>
<keyword evidence="7" id="KW-1185">Reference proteome</keyword>
<proteinExistence type="predicted"/>
<evidence type="ECO:0000256" key="3">
    <source>
        <dbReference type="PROSITE-ProRule" id="PRU00176"/>
    </source>
</evidence>
<keyword evidence="1" id="KW-0677">Repeat</keyword>
<evidence type="ECO:0000256" key="2">
    <source>
        <dbReference type="ARBA" id="ARBA00022884"/>
    </source>
</evidence>
<feature type="region of interest" description="Disordered" evidence="4">
    <location>
        <begin position="1"/>
        <end position="131"/>
    </location>
</feature>
<evidence type="ECO:0000256" key="4">
    <source>
        <dbReference type="SAM" id="MobiDB-lite"/>
    </source>
</evidence>
<dbReference type="Gene3D" id="3.30.70.330">
    <property type="match status" value="2"/>
</dbReference>
<protein>
    <submittedName>
        <fullName evidence="6">Sporulation-specific protein 5</fullName>
    </submittedName>
</protein>
<feature type="compositionally biased region" description="Polar residues" evidence="4">
    <location>
        <begin position="483"/>
        <end position="500"/>
    </location>
</feature>
<dbReference type="SMART" id="SM00360">
    <property type="entry name" value="RRM"/>
    <property type="match status" value="2"/>
</dbReference>
<dbReference type="InterPro" id="IPR035979">
    <property type="entry name" value="RBD_domain_sf"/>
</dbReference>
<dbReference type="Pfam" id="PF00076">
    <property type="entry name" value="RRM_1"/>
    <property type="match status" value="1"/>
</dbReference>
<dbReference type="GO" id="GO:0003723">
    <property type="term" value="F:RNA binding"/>
    <property type="evidence" value="ECO:0007669"/>
    <property type="project" value="UniProtKB-UniRule"/>
</dbReference>
<dbReference type="AlphaFoldDB" id="A0AAF0Y5V6"/>
<dbReference type="SUPFAM" id="SSF54928">
    <property type="entry name" value="RNA-binding domain, RBD"/>
    <property type="match status" value="2"/>
</dbReference>
<feature type="compositionally biased region" description="Polar residues" evidence="4">
    <location>
        <begin position="17"/>
        <end position="49"/>
    </location>
</feature>
<dbReference type="EMBL" id="CP086716">
    <property type="protein sequence ID" value="WOO80542.1"/>
    <property type="molecule type" value="Genomic_DNA"/>
</dbReference>
<evidence type="ECO:0000256" key="1">
    <source>
        <dbReference type="ARBA" id="ARBA00022737"/>
    </source>
</evidence>
<keyword evidence="2 3" id="KW-0694">RNA-binding</keyword>
<evidence type="ECO:0000313" key="7">
    <source>
        <dbReference type="Proteomes" id="UP000827549"/>
    </source>
</evidence>
<reference evidence="6" key="1">
    <citation type="submission" date="2023-10" db="EMBL/GenBank/DDBJ databases">
        <authorList>
            <person name="Noh H."/>
        </authorList>
    </citation>
    <scope>NUCLEOTIDE SEQUENCE</scope>
    <source>
        <strain evidence="6">DUCC4014</strain>
    </source>
</reference>
<feature type="region of interest" description="Disordered" evidence="4">
    <location>
        <begin position="466"/>
        <end position="582"/>
    </location>
</feature>